<feature type="region of interest" description="Disordered" evidence="14">
    <location>
        <begin position="1"/>
        <end position="28"/>
    </location>
</feature>
<feature type="compositionally biased region" description="Basic and acidic residues" evidence="14">
    <location>
        <begin position="899"/>
        <end position="917"/>
    </location>
</feature>
<organism evidence="16 17">
    <name type="scientific">Caenorhabditis bovis</name>
    <dbReference type="NCBI Taxonomy" id="2654633"/>
    <lineage>
        <taxon>Eukaryota</taxon>
        <taxon>Metazoa</taxon>
        <taxon>Ecdysozoa</taxon>
        <taxon>Nematoda</taxon>
        <taxon>Chromadorea</taxon>
        <taxon>Rhabditida</taxon>
        <taxon>Rhabditina</taxon>
        <taxon>Rhabditomorpha</taxon>
        <taxon>Rhabditoidea</taxon>
        <taxon>Rhabditidae</taxon>
        <taxon>Peloderinae</taxon>
        <taxon>Caenorhabditis</taxon>
    </lineage>
</organism>
<keyword evidence="6 15" id="KW-1133">Transmembrane helix</keyword>
<dbReference type="Pfam" id="PF00858">
    <property type="entry name" value="ASC"/>
    <property type="match status" value="1"/>
</dbReference>
<feature type="compositionally biased region" description="Acidic residues" evidence="14">
    <location>
        <begin position="800"/>
        <end position="809"/>
    </location>
</feature>
<dbReference type="AlphaFoldDB" id="A0A8S1F200"/>
<dbReference type="Gene3D" id="2.60.470.10">
    <property type="entry name" value="Acid-sensing ion channels like domains"/>
    <property type="match status" value="1"/>
</dbReference>
<dbReference type="InterPro" id="IPR004726">
    <property type="entry name" value="Deg-1"/>
</dbReference>
<reference evidence="16 17" key="1">
    <citation type="submission" date="2020-04" db="EMBL/GenBank/DDBJ databases">
        <authorList>
            <person name="Laetsch R D."/>
            <person name="Stevens L."/>
            <person name="Kumar S."/>
            <person name="Blaxter L. M."/>
        </authorList>
    </citation>
    <scope>NUCLEOTIDE SEQUENCE [LARGE SCALE GENOMIC DNA]</scope>
</reference>
<dbReference type="Gene3D" id="1.10.287.770">
    <property type="entry name" value="YojJ-like"/>
    <property type="match status" value="1"/>
</dbReference>
<sequence length="917" mass="103990">MAEDRIKSKMRRPQSVESHISRHNQQHRPSKTIAMLMPPLMFGESFRKYRRNGLRNIRMTGHLNWKEIKHRFEKQSTFHGISHAATAPSKQWQWFWYAAFGICLCALLIQIFFVISRYRLYEKTVDLDLKFENAPFPSITICNLNPYKRSAIQANPSTRAMIEAYTRKIGSGEKSEGIAAALSHHGALHAKVRRAKRKAKGKARLRDRRYHQALAQCLCDINPISAERKGSCFAAFKGKIEIDTNTTFGLWNLHTSRCLCQLDMVSKTLWPCFPYSSWKEKLCSECVDSTGHCPMRFYKGNEAYENIKDQVDLCLCHKEYNHCVSTRDDGVIIEIDPNEEINNIDIGLKIANQLLEAEKKAATTTTTEAPAVTEALGLEELNDDIAITSQAQENLMFAVGEMSESSKETMSYNMDELILKCSFNQKDCSLERDFKLHYDNTFGNCYTFNFNRTAEVSSHRAGANYGLRVLLYANVSEYLPTTEAVGFRITVHDKFTAPFPDAFGYSAPTGFMSSFGVRLKQFIRLKPPHGQCSDGGEDSIHFVYTGFNYSVEACHRSCAQKVMIEKCGCADPMYPIPKIHMDKGIKACQAIDMIQRECLRNTTLYLGELYSKGKDVIPDCFCHQPCQETNYEVTYSSARWPSGSAKVMECLPGDLMCLEKYRKNAAMVQIFYEELNYETLQESPAYSLTSVLADVGGLTGLWIGASVVSLLEIFTLGVFLTQSYVRKRKGSISAQSHHSIPTHKSSRVSLNTIHKSSTSQSIKLSVVDLRSVRSMHSNHSSKSKQSILIEDLPPAIQEQSNDDEEDESTTESSRTNASCRYLAPGEDLPCLCKYHPNGTIRVMKALCPVHGYMVRRNYDYSLSNSEEEQEDEVHQEEPYFSEPFRRRSTKSRRSLGETLHMEAHNDPNDGGRDDPEN</sequence>
<comment type="subcellular location">
    <subcellularLocation>
        <location evidence="1">Membrane</location>
        <topology evidence="1">Multi-pass membrane protein</topology>
    </subcellularLocation>
</comment>
<evidence type="ECO:0000256" key="7">
    <source>
        <dbReference type="ARBA" id="ARBA00023053"/>
    </source>
</evidence>
<feature type="region of interest" description="Disordered" evidence="14">
    <location>
        <begin position="798"/>
        <end position="817"/>
    </location>
</feature>
<evidence type="ECO:0000313" key="16">
    <source>
        <dbReference type="EMBL" id="CAB3404499.1"/>
    </source>
</evidence>
<dbReference type="InterPro" id="IPR001873">
    <property type="entry name" value="ENaC"/>
</dbReference>
<keyword evidence="17" id="KW-1185">Reference proteome</keyword>
<keyword evidence="4 13" id="KW-0894">Sodium channel</keyword>
<evidence type="ECO:0000256" key="8">
    <source>
        <dbReference type="ARBA" id="ARBA00023065"/>
    </source>
</evidence>
<evidence type="ECO:0000313" key="17">
    <source>
        <dbReference type="Proteomes" id="UP000494206"/>
    </source>
</evidence>
<keyword evidence="8 13" id="KW-0406">Ion transport</keyword>
<dbReference type="OrthoDB" id="5874059at2759"/>
<evidence type="ECO:0000256" key="5">
    <source>
        <dbReference type="ARBA" id="ARBA00022692"/>
    </source>
</evidence>
<evidence type="ECO:0000256" key="15">
    <source>
        <dbReference type="SAM" id="Phobius"/>
    </source>
</evidence>
<feature type="region of interest" description="Disordered" evidence="14">
    <location>
        <begin position="735"/>
        <end position="754"/>
    </location>
</feature>
<dbReference type="PRINTS" id="PR01078">
    <property type="entry name" value="AMINACHANNEL"/>
</dbReference>
<name>A0A8S1F200_9PELO</name>
<evidence type="ECO:0000256" key="9">
    <source>
        <dbReference type="ARBA" id="ARBA00023136"/>
    </source>
</evidence>
<dbReference type="GO" id="GO:0015280">
    <property type="term" value="F:ligand-gated sodium channel activity"/>
    <property type="evidence" value="ECO:0007669"/>
    <property type="project" value="TreeGrafter"/>
</dbReference>
<evidence type="ECO:0000256" key="13">
    <source>
        <dbReference type="RuleBase" id="RU000679"/>
    </source>
</evidence>
<dbReference type="InterPro" id="IPR020903">
    <property type="entry name" value="ENaC_CS"/>
</dbReference>
<gene>
    <name evidence="16" type="ORF">CBOVIS_LOCUS6823</name>
</gene>
<feature type="compositionally biased region" description="Acidic residues" evidence="14">
    <location>
        <begin position="865"/>
        <end position="874"/>
    </location>
</feature>
<evidence type="ECO:0000256" key="12">
    <source>
        <dbReference type="ARBA" id="ARBA00023303"/>
    </source>
</evidence>
<evidence type="ECO:0000256" key="1">
    <source>
        <dbReference type="ARBA" id="ARBA00004141"/>
    </source>
</evidence>
<feature type="transmembrane region" description="Helical" evidence="15">
    <location>
        <begin position="700"/>
        <end position="720"/>
    </location>
</feature>
<comment type="caution">
    <text evidence="16">The sequence shown here is derived from an EMBL/GenBank/DDBJ whole genome shotgun (WGS) entry which is preliminary data.</text>
</comment>
<keyword evidence="10" id="KW-0325">Glycoprotein</keyword>
<evidence type="ECO:0000256" key="6">
    <source>
        <dbReference type="ARBA" id="ARBA00022989"/>
    </source>
</evidence>
<accession>A0A8S1F200</accession>
<dbReference type="Proteomes" id="UP000494206">
    <property type="component" value="Unassembled WGS sequence"/>
</dbReference>
<evidence type="ECO:0000256" key="10">
    <source>
        <dbReference type="ARBA" id="ARBA00023180"/>
    </source>
</evidence>
<evidence type="ECO:0000256" key="3">
    <source>
        <dbReference type="ARBA" id="ARBA00022448"/>
    </source>
</evidence>
<keyword evidence="11 13" id="KW-0739">Sodium transport</keyword>
<feature type="region of interest" description="Disordered" evidence="14">
    <location>
        <begin position="865"/>
        <end position="917"/>
    </location>
</feature>
<evidence type="ECO:0000256" key="11">
    <source>
        <dbReference type="ARBA" id="ARBA00023201"/>
    </source>
</evidence>
<dbReference type="NCBIfam" id="TIGR00867">
    <property type="entry name" value="deg-1"/>
    <property type="match status" value="1"/>
</dbReference>
<keyword evidence="12 13" id="KW-0407">Ion channel</keyword>
<keyword evidence="7" id="KW-0915">Sodium</keyword>
<evidence type="ECO:0000256" key="14">
    <source>
        <dbReference type="SAM" id="MobiDB-lite"/>
    </source>
</evidence>
<protein>
    <submittedName>
        <fullName evidence="16">Uncharacterized protein</fullName>
    </submittedName>
</protein>
<dbReference type="GO" id="GO:0005886">
    <property type="term" value="C:plasma membrane"/>
    <property type="evidence" value="ECO:0007669"/>
    <property type="project" value="TreeGrafter"/>
</dbReference>
<dbReference type="PANTHER" id="PTHR11690">
    <property type="entry name" value="AMILORIDE-SENSITIVE SODIUM CHANNEL-RELATED"/>
    <property type="match status" value="1"/>
</dbReference>
<dbReference type="EMBL" id="CADEPM010000004">
    <property type="protein sequence ID" value="CAB3404499.1"/>
    <property type="molecule type" value="Genomic_DNA"/>
</dbReference>
<evidence type="ECO:0000256" key="4">
    <source>
        <dbReference type="ARBA" id="ARBA00022461"/>
    </source>
</evidence>
<dbReference type="PANTHER" id="PTHR11690:SF279">
    <property type="entry name" value="DEGENERIN-LIKE PROTEIN UNC-105"/>
    <property type="match status" value="1"/>
</dbReference>
<keyword evidence="9 15" id="KW-0472">Membrane</keyword>
<proteinExistence type="inferred from homology"/>
<feature type="transmembrane region" description="Helical" evidence="15">
    <location>
        <begin position="94"/>
        <end position="115"/>
    </location>
</feature>
<keyword evidence="5 13" id="KW-0812">Transmembrane</keyword>
<evidence type="ECO:0000256" key="2">
    <source>
        <dbReference type="ARBA" id="ARBA00007193"/>
    </source>
</evidence>
<dbReference type="PROSITE" id="PS01206">
    <property type="entry name" value="ASC"/>
    <property type="match status" value="1"/>
</dbReference>
<keyword evidence="3 13" id="KW-0813">Transport</keyword>
<comment type="similarity">
    <text evidence="2 13">Belongs to the amiloride-sensitive sodium channel (TC 1.A.6) family.</text>
</comment>